<organism evidence="2">
    <name type="scientific">Physcomitrium patens</name>
    <name type="common">Spreading-leaved earth moss</name>
    <name type="synonym">Physcomitrella patens</name>
    <dbReference type="NCBI Taxonomy" id="3218"/>
    <lineage>
        <taxon>Eukaryota</taxon>
        <taxon>Viridiplantae</taxon>
        <taxon>Streptophyta</taxon>
        <taxon>Embryophyta</taxon>
        <taxon>Bryophyta</taxon>
        <taxon>Bryophytina</taxon>
        <taxon>Bryopsida</taxon>
        <taxon>Funariidae</taxon>
        <taxon>Funariales</taxon>
        <taxon>Funariaceae</taxon>
        <taxon>Physcomitrium</taxon>
    </lineage>
</organism>
<dbReference type="RefSeq" id="XP_024389421.1">
    <property type="nucleotide sequence ID" value="XM_024533653.2"/>
</dbReference>
<gene>
    <name evidence="3" type="primary">LOC112288914</name>
    <name evidence="2" type="ORF">PHYPA_015150</name>
</gene>
<accession>A0A2K1JV21</accession>
<dbReference type="AlphaFoldDB" id="A0A2K1JV21"/>
<feature type="region of interest" description="Disordered" evidence="1">
    <location>
        <begin position="57"/>
        <end position="88"/>
    </location>
</feature>
<dbReference type="Proteomes" id="UP000006727">
    <property type="component" value="Chromosome 11"/>
</dbReference>
<evidence type="ECO:0000313" key="4">
    <source>
        <dbReference type="Proteomes" id="UP000006727"/>
    </source>
</evidence>
<feature type="compositionally biased region" description="Basic and acidic residues" evidence="1">
    <location>
        <begin position="57"/>
        <end position="83"/>
    </location>
</feature>
<evidence type="ECO:0000256" key="1">
    <source>
        <dbReference type="SAM" id="MobiDB-lite"/>
    </source>
</evidence>
<evidence type="ECO:0000313" key="2">
    <source>
        <dbReference type="EMBL" id="PNR45379.1"/>
    </source>
</evidence>
<proteinExistence type="predicted"/>
<reference evidence="2 4" key="1">
    <citation type="journal article" date="2008" name="Science">
        <title>The Physcomitrella genome reveals evolutionary insights into the conquest of land by plants.</title>
        <authorList>
            <person name="Rensing S."/>
            <person name="Lang D."/>
            <person name="Zimmer A."/>
            <person name="Terry A."/>
            <person name="Salamov A."/>
            <person name="Shapiro H."/>
            <person name="Nishiyama T."/>
            <person name="Perroud P.-F."/>
            <person name="Lindquist E."/>
            <person name="Kamisugi Y."/>
            <person name="Tanahashi T."/>
            <person name="Sakakibara K."/>
            <person name="Fujita T."/>
            <person name="Oishi K."/>
            <person name="Shin-I T."/>
            <person name="Kuroki Y."/>
            <person name="Toyoda A."/>
            <person name="Suzuki Y."/>
            <person name="Hashimoto A."/>
            <person name="Yamaguchi K."/>
            <person name="Sugano A."/>
            <person name="Kohara Y."/>
            <person name="Fujiyama A."/>
            <person name="Anterola A."/>
            <person name="Aoki S."/>
            <person name="Ashton N."/>
            <person name="Barbazuk W.B."/>
            <person name="Barker E."/>
            <person name="Bennetzen J."/>
            <person name="Bezanilla M."/>
            <person name="Blankenship R."/>
            <person name="Cho S.H."/>
            <person name="Dutcher S."/>
            <person name="Estelle M."/>
            <person name="Fawcett J.A."/>
            <person name="Gundlach H."/>
            <person name="Hanada K."/>
            <person name="Heyl A."/>
            <person name="Hicks K.A."/>
            <person name="Hugh J."/>
            <person name="Lohr M."/>
            <person name="Mayer K."/>
            <person name="Melkozernov A."/>
            <person name="Murata T."/>
            <person name="Nelson D."/>
            <person name="Pils B."/>
            <person name="Prigge M."/>
            <person name="Reiss B."/>
            <person name="Renner T."/>
            <person name="Rombauts S."/>
            <person name="Rushton P."/>
            <person name="Sanderfoot A."/>
            <person name="Schween G."/>
            <person name="Shiu S.-H."/>
            <person name="Stueber K."/>
            <person name="Theodoulou F.L."/>
            <person name="Tu H."/>
            <person name="Van de Peer Y."/>
            <person name="Verrier P.J."/>
            <person name="Waters E."/>
            <person name="Wood A."/>
            <person name="Yang L."/>
            <person name="Cove D."/>
            <person name="Cuming A."/>
            <person name="Hasebe M."/>
            <person name="Lucas S."/>
            <person name="Mishler D.B."/>
            <person name="Reski R."/>
            <person name="Grigoriev I."/>
            <person name="Quatrano R.S."/>
            <person name="Boore J.L."/>
        </authorList>
    </citation>
    <scope>NUCLEOTIDE SEQUENCE [LARGE SCALE GENOMIC DNA]</scope>
    <source>
        <strain evidence="3 4">cv. Gransden 2004</strain>
    </source>
</reference>
<dbReference type="PaxDb" id="3218-PP1S80_98V6.1"/>
<evidence type="ECO:0000313" key="3">
    <source>
        <dbReference type="EnsemblPlants" id="Pp3c11_17429V3.1"/>
    </source>
</evidence>
<dbReference type="EnsemblPlants" id="Pp3c11_17429V3.1">
    <property type="protein sequence ID" value="Pp3c11_17429V3.1"/>
    <property type="gene ID" value="Pp3c11_17429"/>
</dbReference>
<protein>
    <submittedName>
        <fullName evidence="2 3">Uncharacterized protein</fullName>
    </submittedName>
</protein>
<reference evidence="3" key="3">
    <citation type="submission" date="2020-12" db="UniProtKB">
        <authorList>
            <consortium name="EnsemblPlants"/>
        </authorList>
    </citation>
    <scope>IDENTIFICATION</scope>
</reference>
<dbReference type="EMBL" id="ABEU02000011">
    <property type="protein sequence ID" value="PNR45379.1"/>
    <property type="molecule type" value="Genomic_DNA"/>
</dbReference>
<name>A0A2K1JV21_PHYPA</name>
<dbReference type="Gramene" id="Pp3c11_17429V3.1">
    <property type="protein sequence ID" value="Pp3c11_17429V3.1"/>
    <property type="gene ID" value="Pp3c11_17429"/>
</dbReference>
<reference evidence="2 4" key="2">
    <citation type="journal article" date="2018" name="Plant J.">
        <title>The Physcomitrella patens chromosome-scale assembly reveals moss genome structure and evolution.</title>
        <authorList>
            <person name="Lang D."/>
            <person name="Ullrich K.K."/>
            <person name="Murat F."/>
            <person name="Fuchs J."/>
            <person name="Jenkins J."/>
            <person name="Haas F.B."/>
            <person name="Piednoel M."/>
            <person name="Gundlach H."/>
            <person name="Van Bel M."/>
            <person name="Meyberg R."/>
            <person name="Vives C."/>
            <person name="Morata J."/>
            <person name="Symeonidi A."/>
            <person name="Hiss M."/>
            <person name="Muchero W."/>
            <person name="Kamisugi Y."/>
            <person name="Saleh O."/>
            <person name="Blanc G."/>
            <person name="Decker E.L."/>
            <person name="van Gessel N."/>
            <person name="Grimwood J."/>
            <person name="Hayes R.D."/>
            <person name="Graham S.W."/>
            <person name="Gunter L.E."/>
            <person name="McDaniel S.F."/>
            <person name="Hoernstein S.N.W."/>
            <person name="Larsson A."/>
            <person name="Li F.W."/>
            <person name="Perroud P.F."/>
            <person name="Phillips J."/>
            <person name="Ranjan P."/>
            <person name="Rokshar D.S."/>
            <person name="Rothfels C.J."/>
            <person name="Schneider L."/>
            <person name="Shu S."/>
            <person name="Stevenson D.W."/>
            <person name="Thummler F."/>
            <person name="Tillich M."/>
            <person name="Villarreal Aguilar J.C."/>
            <person name="Widiez T."/>
            <person name="Wong G.K."/>
            <person name="Wymore A."/>
            <person name="Zhang Y."/>
            <person name="Zimmer A.D."/>
            <person name="Quatrano R.S."/>
            <person name="Mayer K.F.X."/>
            <person name="Goodstein D."/>
            <person name="Casacuberta J.M."/>
            <person name="Vandepoele K."/>
            <person name="Reski R."/>
            <person name="Cuming A.C."/>
            <person name="Tuskan G.A."/>
            <person name="Maumus F."/>
            <person name="Salse J."/>
            <person name="Schmutz J."/>
            <person name="Rensing S.A."/>
        </authorList>
    </citation>
    <scope>NUCLEOTIDE SEQUENCE [LARGE SCALE GENOMIC DNA]</scope>
    <source>
        <strain evidence="3 4">cv. Gransden 2004</strain>
    </source>
</reference>
<dbReference type="GeneID" id="112288914"/>
<sequence>MDFNSNEEFLKAFPPNFDPQIAPPKKIWVLDLGDSIPQENIAATAWEFQEEGRHEAQFMETEEPMRAEREPAGNARNETEQGQHEPLPPNEAIATAEARPWVLSSPELAVSKKPIPQAQTDDEMVKMVLDVGDAMRPVETTMEEPSALQDEPAGVEAERLHPAEGTTEFAKDAKPANAMEAIERSFILGETPDQVLSEKVPATKMLQEPTRHTGAAGQIKVQVPVTDEETEKPTIRALPQTKICQEESPFTPFTSEMSEDPTEVEVKAILAAGDRKLAFEVIPSKPREFNIKAKGIHRKQDEVPRSTMEVDQSTSVSMAGFYEESSAYVDNIVDRIINDIAGIEADLEVEI</sequence>
<keyword evidence="4" id="KW-1185">Reference proteome</keyword>